<proteinExistence type="predicted"/>
<dbReference type="SUPFAM" id="SSF51556">
    <property type="entry name" value="Metallo-dependent hydrolases"/>
    <property type="match status" value="1"/>
</dbReference>
<dbReference type="InterPro" id="IPR011059">
    <property type="entry name" value="Metal-dep_hydrolase_composite"/>
</dbReference>
<evidence type="ECO:0000313" key="3">
    <source>
        <dbReference type="Proteomes" id="UP000266188"/>
    </source>
</evidence>
<comment type="caution">
    <text evidence="2">The sequence shown here is derived from an EMBL/GenBank/DDBJ whole genome shotgun (WGS) entry which is preliminary data.</text>
</comment>
<dbReference type="InterPro" id="IPR006680">
    <property type="entry name" value="Amidohydro-rel"/>
</dbReference>
<dbReference type="InterPro" id="IPR032466">
    <property type="entry name" value="Metal_Hydrolase"/>
</dbReference>
<dbReference type="Gene3D" id="3.20.20.140">
    <property type="entry name" value="Metal-dependent hydrolases"/>
    <property type="match status" value="2"/>
</dbReference>
<protein>
    <recommendedName>
        <fullName evidence="1">Amidohydrolase-related domain-containing protein</fullName>
    </recommendedName>
</protein>
<dbReference type="GO" id="GO:0004038">
    <property type="term" value="F:allantoinase activity"/>
    <property type="evidence" value="ECO:0007669"/>
    <property type="project" value="TreeGrafter"/>
</dbReference>
<keyword evidence="3" id="KW-1185">Reference proteome</keyword>
<dbReference type="SUPFAM" id="SSF51338">
    <property type="entry name" value="Composite domain of metallo-dependent hydrolases"/>
    <property type="match status" value="1"/>
</dbReference>
<evidence type="ECO:0000313" key="2">
    <source>
        <dbReference type="EMBL" id="RJE23501.1"/>
    </source>
</evidence>
<feature type="domain" description="Amidohydrolase-related" evidence="1">
    <location>
        <begin position="416"/>
        <end position="521"/>
    </location>
</feature>
<reference evidence="3" key="1">
    <citation type="submission" date="2017-02" db="EMBL/GenBank/DDBJ databases">
        <authorList>
            <person name="Tafer H."/>
            <person name="Lopandic K."/>
        </authorList>
    </citation>
    <scope>NUCLEOTIDE SEQUENCE [LARGE SCALE GENOMIC DNA]</scope>
    <source>
        <strain evidence="3">CBS 366.77</strain>
    </source>
</reference>
<dbReference type="InterPro" id="IPR050138">
    <property type="entry name" value="DHOase/Allantoinase_Hydrolase"/>
</dbReference>
<sequence length="955" mass="103882">MGSPQPVPLPGLYTIRTMLPWGLLLLLIALQLPSWHSFRGKNSINNLSPVQWTILTEGLEQCKRQHPTPRAAPLSPTWTNPRWNPATSPHPIRLCNATLFDGERFSTEPVDISFSQGIITSISQISHDASSCNDVSSSSQTHEQKQIVVNLQGQFVTPGLVDMHSHHLLRSWPEFSLAIDDNEVHPSTGSILPFVRALDGMKPADPAVALIAAGGVTSSLILPGSANIIGGEAFVVKNRAAPWGEVSVEDMLLESGIPVEQRRRYMKMACGENPMRVHGHTRLGHAWKIRQHLSHAHSLMNQQDAWCQAATTARDTADYSTIAELTRPGQVYPKEDIELESTIALLRGEIDAHIHCYETQDMETMVRHSQEFGFRIAAFHHALDAWKIPELIKAAGYAQGKNITIASFSDYGFFKREALGANLNAGRLLEESQVPVAYVSDHVHSRRSARYLLFQAAHAHSYGLSGGMALASVTSVPAKALGLDHRVGYVRSGYDADLVVWDSHPLELGATPVRVYIDGEEVLGGRVVEETLAKKRTRVQRETQLQQQQRQSNLTFDKKETCERIQSFSEKIAITGILWSYLNVSKSVISSADEKAIILQGGRMLCFGNIDTCNPSAHNATEIRLQNGHVLPGITAYTDGLGLYEIGPMDETADGMANDDIDPKNPASVIYAKDGVHLEGRAFDRSRAGGVTRAITAPPKKKGLLRGVSAGIKISGNTTDLDERIFRESVALHFAVGQTSKGTSKVPTISSAVQALRAILADNHGEDNIYGMAAGGKIPVIVHAENQYDIQRVLRIKEEQPDIHLVLVGASEAHLVVDKLVRLNVPVIITAPRGQSDTVERTNMLVGPPLTASLVQALDEAGVQFAIADSGEGAEDGLSYIQNLLLEAAWAAQYAGLPDERAVSLVSTELENILGIPATEGLVLYEGSPFQFGSRALLTVDGGLNTVVECFPDPV</sequence>
<organism evidence="2 3">
    <name type="scientific">Aspergillus sclerotialis</name>
    <dbReference type="NCBI Taxonomy" id="2070753"/>
    <lineage>
        <taxon>Eukaryota</taxon>
        <taxon>Fungi</taxon>
        <taxon>Dikarya</taxon>
        <taxon>Ascomycota</taxon>
        <taxon>Pezizomycotina</taxon>
        <taxon>Eurotiomycetes</taxon>
        <taxon>Eurotiomycetidae</taxon>
        <taxon>Eurotiales</taxon>
        <taxon>Aspergillaceae</taxon>
        <taxon>Aspergillus</taxon>
        <taxon>Aspergillus subgen. Polypaecilum</taxon>
    </lineage>
</organism>
<dbReference type="AlphaFoldDB" id="A0A3A3A2C5"/>
<dbReference type="PANTHER" id="PTHR43668">
    <property type="entry name" value="ALLANTOINASE"/>
    <property type="match status" value="1"/>
</dbReference>
<dbReference type="PANTHER" id="PTHR43668:SF5">
    <property type="entry name" value="AMIDOHYDROLASE 3 DOMAIN-CONTAINING PROTEIN"/>
    <property type="match status" value="1"/>
</dbReference>
<dbReference type="OrthoDB" id="10258955at2759"/>
<dbReference type="EMBL" id="MVGC01000118">
    <property type="protein sequence ID" value="RJE23501.1"/>
    <property type="molecule type" value="Genomic_DNA"/>
</dbReference>
<accession>A0A3A3A2C5</accession>
<evidence type="ECO:0000259" key="1">
    <source>
        <dbReference type="Pfam" id="PF01979"/>
    </source>
</evidence>
<dbReference type="Proteomes" id="UP000266188">
    <property type="component" value="Unassembled WGS sequence"/>
</dbReference>
<gene>
    <name evidence="2" type="ORF">PHISCL_04170</name>
</gene>
<dbReference type="GO" id="GO:0005737">
    <property type="term" value="C:cytoplasm"/>
    <property type="evidence" value="ECO:0007669"/>
    <property type="project" value="TreeGrafter"/>
</dbReference>
<dbReference type="GO" id="GO:0006145">
    <property type="term" value="P:purine nucleobase catabolic process"/>
    <property type="evidence" value="ECO:0007669"/>
    <property type="project" value="TreeGrafter"/>
</dbReference>
<name>A0A3A3A2C5_9EURO</name>
<dbReference type="Pfam" id="PF01979">
    <property type="entry name" value="Amidohydro_1"/>
    <property type="match status" value="1"/>
</dbReference>